<evidence type="ECO:0000313" key="4">
    <source>
        <dbReference type="Proteomes" id="UP000253958"/>
    </source>
</evidence>
<dbReference type="RefSeq" id="WP_041784549.1">
    <property type="nucleotide sequence ID" value="NZ_CBDRIO010000001.1"/>
</dbReference>
<protein>
    <submittedName>
        <fullName evidence="3">Barnase inhibitor</fullName>
    </submittedName>
</protein>
<reference evidence="3 4" key="2">
    <citation type="submission" date="2018-08" db="EMBL/GenBank/DDBJ databases">
        <title>Streptomyces kandeliansis sp. nov., an endophytic bacterium isolated from mangrove plant.</title>
        <authorList>
            <person name="Wang R."/>
        </authorList>
    </citation>
    <scope>NUCLEOTIDE SEQUENCE [LARGE SCALE GENOMIC DNA]</scope>
    <source>
        <strain evidence="4">H14(2018)</strain>
    </source>
</reference>
<dbReference type="Pfam" id="PF01337">
    <property type="entry name" value="Barstar"/>
    <property type="match status" value="1"/>
</dbReference>
<name>A0A6N3K9G7_9ACTN</name>
<proteinExistence type="inferred from homology"/>
<organism evidence="3 4">
    <name type="scientific">Micromonospora aurantiaca</name>
    <name type="common">nom. illeg.</name>
    <dbReference type="NCBI Taxonomy" id="47850"/>
    <lineage>
        <taxon>Bacteria</taxon>
        <taxon>Bacillati</taxon>
        <taxon>Actinomycetota</taxon>
        <taxon>Actinomycetes</taxon>
        <taxon>Micromonosporales</taxon>
        <taxon>Micromonosporaceae</taxon>
        <taxon>Micromonospora</taxon>
    </lineage>
</organism>
<feature type="domain" description="Barstar (barnase inhibitor)" evidence="2">
    <location>
        <begin position="46"/>
        <end position="144"/>
    </location>
</feature>
<dbReference type="Proteomes" id="UP000253958">
    <property type="component" value="Chromosome"/>
</dbReference>
<dbReference type="SUPFAM" id="SSF52038">
    <property type="entry name" value="Barstar-related"/>
    <property type="match status" value="1"/>
</dbReference>
<reference evidence="3 4" key="1">
    <citation type="submission" date="2018-07" db="EMBL/GenBank/DDBJ databases">
        <authorList>
            <person name="Ye Y."/>
        </authorList>
    </citation>
    <scope>NUCLEOTIDE SEQUENCE [LARGE SCALE GENOMIC DNA]</scope>
    <source>
        <strain evidence="4">H14(2018)</strain>
    </source>
</reference>
<dbReference type="EMBL" id="CP031263">
    <property type="protein sequence ID" value="AXH94312.1"/>
    <property type="molecule type" value="Genomic_DNA"/>
</dbReference>
<gene>
    <name evidence="3" type="ORF">DVH21_01270</name>
</gene>
<sequence length="178" mass="19918">MTAFDAEADLSGDWAFRLMSNTPVTLFWRSPILDRTTGWLRDHGYQVTHLDASGWTTEEAMHRDTAAVLGFPGYYGHNLDALNDCMRDVVSQEYGWTPQAAGLVLVFTGYDTFATHCPRSAQIVLDTMARHSRSASLIGRRLMCLVQSNDPQIRFQPVGAVPALWNDAEWADANRRPA</sequence>
<accession>A0A6N3K9G7</accession>
<dbReference type="AlphaFoldDB" id="A0A6N3K9G7"/>
<dbReference type="InterPro" id="IPR035905">
    <property type="entry name" value="Barstar-like_sf"/>
</dbReference>
<comment type="similarity">
    <text evidence="1">Belongs to the barstar family.</text>
</comment>
<evidence type="ECO:0000259" key="2">
    <source>
        <dbReference type="Pfam" id="PF01337"/>
    </source>
</evidence>
<dbReference type="InterPro" id="IPR000468">
    <property type="entry name" value="Barstar"/>
</dbReference>
<evidence type="ECO:0000313" key="3">
    <source>
        <dbReference type="EMBL" id="AXH94312.1"/>
    </source>
</evidence>
<dbReference type="Gene3D" id="3.30.370.10">
    <property type="entry name" value="Barstar-like"/>
    <property type="match status" value="1"/>
</dbReference>
<evidence type="ECO:0000256" key="1">
    <source>
        <dbReference type="ARBA" id="ARBA00006845"/>
    </source>
</evidence>